<sequence length="202" mass="22699">MEICVKDVRICFIGDSFVNGTGDPACLGWTGRVCAVAISQGHEVTYYNLGIRRQTSLEIARRWRSEVEARLPHGCDGRLVFSFGVNDTVLENERPRLDSQESLRHAREMLRAACELCPTLMVGPPPMPDDEQNQRIASLSEQFALLCQELAIPYLDVFTPLLQVAQWREEALANDGAHPRAAGYSALAHLVQDWPTWQSWFA</sequence>
<evidence type="ECO:0000313" key="2">
    <source>
        <dbReference type="EMBL" id="GCE07052.1"/>
    </source>
</evidence>
<proteinExistence type="predicted"/>
<dbReference type="PANTHER" id="PTHR30383">
    <property type="entry name" value="THIOESTERASE 1/PROTEASE 1/LYSOPHOSPHOLIPASE L1"/>
    <property type="match status" value="1"/>
</dbReference>
<evidence type="ECO:0000259" key="1">
    <source>
        <dbReference type="Pfam" id="PF13472"/>
    </source>
</evidence>
<keyword evidence="3" id="KW-1185">Reference proteome</keyword>
<reference evidence="3" key="1">
    <citation type="submission" date="2018-12" db="EMBL/GenBank/DDBJ databases">
        <title>Tengunoibacter tsumagoiensis gen. nov., sp. nov., Dictyobacter kobayashii sp. nov., D. alpinus sp. nov., and D. joshuensis sp. nov. and description of Dictyobacteraceae fam. nov. within the order Ktedonobacterales isolated from Tengu-no-mugimeshi.</title>
        <authorList>
            <person name="Wang C.M."/>
            <person name="Zheng Y."/>
            <person name="Sakai Y."/>
            <person name="Toyoda A."/>
            <person name="Minakuchi Y."/>
            <person name="Abe K."/>
            <person name="Yokota A."/>
            <person name="Yabe S."/>
        </authorList>
    </citation>
    <scope>NUCLEOTIDE SEQUENCE [LARGE SCALE GENOMIC DNA]</scope>
    <source>
        <strain evidence="3">S-27</strain>
    </source>
</reference>
<dbReference type="AlphaFoldDB" id="A0A401ZJP0"/>
<gene>
    <name evidence="2" type="ORF">KDAU_43810</name>
</gene>
<dbReference type="InterPro" id="IPR013830">
    <property type="entry name" value="SGNH_hydro"/>
</dbReference>
<organism evidence="2 3">
    <name type="scientific">Dictyobacter aurantiacus</name>
    <dbReference type="NCBI Taxonomy" id="1936993"/>
    <lineage>
        <taxon>Bacteria</taxon>
        <taxon>Bacillati</taxon>
        <taxon>Chloroflexota</taxon>
        <taxon>Ktedonobacteria</taxon>
        <taxon>Ktedonobacterales</taxon>
        <taxon>Dictyobacteraceae</taxon>
        <taxon>Dictyobacter</taxon>
    </lineage>
</organism>
<dbReference type="InterPro" id="IPR051532">
    <property type="entry name" value="Ester_Hydrolysis_Enzymes"/>
</dbReference>
<dbReference type="Gene3D" id="3.40.50.1110">
    <property type="entry name" value="SGNH hydrolase"/>
    <property type="match status" value="1"/>
</dbReference>
<dbReference type="PANTHER" id="PTHR30383:SF5">
    <property type="entry name" value="SGNH HYDROLASE-TYPE ESTERASE DOMAIN-CONTAINING PROTEIN"/>
    <property type="match status" value="1"/>
</dbReference>
<comment type="caution">
    <text evidence="2">The sequence shown here is derived from an EMBL/GenBank/DDBJ whole genome shotgun (WGS) entry which is preliminary data.</text>
</comment>
<dbReference type="SUPFAM" id="SSF52266">
    <property type="entry name" value="SGNH hydrolase"/>
    <property type="match status" value="1"/>
</dbReference>
<dbReference type="InterPro" id="IPR036514">
    <property type="entry name" value="SGNH_hydro_sf"/>
</dbReference>
<name>A0A401ZJP0_9CHLR</name>
<accession>A0A401ZJP0</accession>
<protein>
    <recommendedName>
        <fullName evidence="1">SGNH hydrolase-type esterase domain-containing protein</fullName>
    </recommendedName>
</protein>
<feature type="domain" description="SGNH hydrolase-type esterase" evidence="1">
    <location>
        <begin position="12"/>
        <end position="185"/>
    </location>
</feature>
<dbReference type="Proteomes" id="UP000287224">
    <property type="component" value="Unassembled WGS sequence"/>
</dbReference>
<dbReference type="Pfam" id="PF13472">
    <property type="entry name" value="Lipase_GDSL_2"/>
    <property type="match status" value="1"/>
</dbReference>
<evidence type="ECO:0000313" key="3">
    <source>
        <dbReference type="Proteomes" id="UP000287224"/>
    </source>
</evidence>
<dbReference type="EMBL" id="BIFQ01000001">
    <property type="protein sequence ID" value="GCE07052.1"/>
    <property type="molecule type" value="Genomic_DNA"/>
</dbReference>
<dbReference type="GO" id="GO:0004622">
    <property type="term" value="F:phosphatidylcholine lysophospholipase activity"/>
    <property type="evidence" value="ECO:0007669"/>
    <property type="project" value="TreeGrafter"/>
</dbReference>